<dbReference type="RefSeq" id="WP_108997920.1">
    <property type="nucleotide sequence ID" value="NZ_QEEX01000001.1"/>
</dbReference>
<comment type="caution">
    <text evidence="2">The sequence shown here is derived from an EMBL/GenBank/DDBJ whole genome shotgun (WGS) entry which is preliminary data.</text>
</comment>
<sequence length="130" mass="13726">MIRFLLHILVSLIAAAAGLLVAAWLIDGVKLTPSGFITAVVIFAIAQGVLGPWVFNLARRFASAIIGGIGLVTTLIALLVASAFSGGLSIEGFTSWALATLVVWFVTALGGWILGYFLINRRVDKKRASV</sequence>
<evidence type="ECO:0008006" key="4">
    <source>
        <dbReference type="Google" id="ProtNLM"/>
    </source>
</evidence>
<evidence type="ECO:0000256" key="1">
    <source>
        <dbReference type="SAM" id="Phobius"/>
    </source>
</evidence>
<accession>A0A2U1T2R8</accession>
<name>A0A2U1T2R8_9MICO</name>
<organism evidence="2 3">
    <name type="scientific">Homoserinimonas hongtaonis</name>
    <dbReference type="NCBI Taxonomy" id="2079791"/>
    <lineage>
        <taxon>Bacteria</taxon>
        <taxon>Bacillati</taxon>
        <taxon>Actinomycetota</taxon>
        <taxon>Actinomycetes</taxon>
        <taxon>Micrococcales</taxon>
        <taxon>Microbacteriaceae</taxon>
        <taxon>Homoserinimonas</taxon>
    </lineage>
</organism>
<feature type="transmembrane region" description="Helical" evidence="1">
    <location>
        <begin position="61"/>
        <end position="84"/>
    </location>
</feature>
<evidence type="ECO:0000313" key="2">
    <source>
        <dbReference type="EMBL" id="PWB98148.1"/>
    </source>
</evidence>
<feature type="transmembrane region" description="Helical" evidence="1">
    <location>
        <begin position="32"/>
        <end position="54"/>
    </location>
</feature>
<dbReference type="EMBL" id="QEEX01000001">
    <property type="protein sequence ID" value="PWB98148.1"/>
    <property type="molecule type" value="Genomic_DNA"/>
</dbReference>
<dbReference type="AlphaFoldDB" id="A0A2U1T2R8"/>
<protein>
    <recommendedName>
        <fullName evidence="4">Phage holin family protein</fullName>
    </recommendedName>
</protein>
<feature type="transmembrane region" description="Helical" evidence="1">
    <location>
        <begin position="96"/>
        <end position="119"/>
    </location>
</feature>
<keyword evidence="1" id="KW-0472">Membrane</keyword>
<reference evidence="3" key="1">
    <citation type="submission" date="2018-04" db="EMBL/GenBank/DDBJ databases">
        <authorList>
            <person name="Liu S."/>
            <person name="Wang Z."/>
            <person name="Li J."/>
        </authorList>
    </citation>
    <scope>NUCLEOTIDE SEQUENCE [LARGE SCALE GENOMIC DNA]</scope>
    <source>
        <strain evidence="3">S1194</strain>
    </source>
</reference>
<dbReference type="Proteomes" id="UP000244978">
    <property type="component" value="Unassembled WGS sequence"/>
</dbReference>
<evidence type="ECO:0000313" key="3">
    <source>
        <dbReference type="Proteomes" id="UP000244978"/>
    </source>
</evidence>
<keyword evidence="1" id="KW-0812">Transmembrane</keyword>
<gene>
    <name evidence="2" type="ORF">DF220_10150</name>
</gene>
<dbReference type="Pfam" id="PF04020">
    <property type="entry name" value="Phage_holin_4_2"/>
    <property type="match status" value="1"/>
</dbReference>
<dbReference type="InterPro" id="IPR007165">
    <property type="entry name" value="Phage_holin_4_2"/>
</dbReference>
<keyword evidence="1" id="KW-1133">Transmembrane helix</keyword>
<proteinExistence type="predicted"/>
<keyword evidence="3" id="KW-1185">Reference proteome</keyword>